<keyword evidence="1" id="KW-0479">Metal-binding</keyword>
<dbReference type="VEuPathDB" id="FungiDB:H310_05532"/>
<dbReference type="GO" id="GO:0008270">
    <property type="term" value="F:zinc ion binding"/>
    <property type="evidence" value="ECO:0007669"/>
    <property type="project" value="UniProtKB-KW"/>
</dbReference>
<dbReference type="GeneID" id="20082582"/>
<dbReference type="eggNOG" id="ENOG502R55T">
    <property type="taxonomic scope" value="Eukaryota"/>
</dbReference>
<dbReference type="EMBL" id="KI913960">
    <property type="protein sequence ID" value="ETW03106.1"/>
    <property type="molecule type" value="Genomic_DNA"/>
</dbReference>
<gene>
    <name evidence="6" type="ORF">H310_05532</name>
</gene>
<dbReference type="GO" id="GO:0003700">
    <property type="term" value="F:DNA-binding transcription factor activity"/>
    <property type="evidence" value="ECO:0007669"/>
    <property type="project" value="InterPro"/>
</dbReference>
<proteinExistence type="predicted"/>
<name>A0A024U9J8_9STRA</name>
<evidence type="ECO:0000256" key="3">
    <source>
        <dbReference type="SAM" id="MobiDB-lite"/>
    </source>
</evidence>
<feature type="region of interest" description="Disordered" evidence="3">
    <location>
        <begin position="20"/>
        <end position="46"/>
    </location>
</feature>
<dbReference type="GO" id="GO:0061630">
    <property type="term" value="F:ubiquitin protein ligase activity"/>
    <property type="evidence" value="ECO:0007669"/>
    <property type="project" value="TreeGrafter"/>
</dbReference>
<feature type="compositionally biased region" description="Polar residues" evidence="3">
    <location>
        <begin position="33"/>
        <end position="46"/>
    </location>
</feature>
<dbReference type="InterPro" id="IPR002487">
    <property type="entry name" value="TF_Kbox"/>
</dbReference>
<feature type="domain" description="RING-type" evidence="4">
    <location>
        <begin position="1044"/>
        <end position="1081"/>
    </location>
</feature>
<reference evidence="6" key="1">
    <citation type="submission" date="2013-12" db="EMBL/GenBank/DDBJ databases">
        <title>The Genome Sequence of Aphanomyces invadans NJM9701.</title>
        <authorList>
            <consortium name="The Broad Institute Genomics Platform"/>
            <person name="Russ C."/>
            <person name="Tyler B."/>
            <person name="van West P."/>
            <person name="Dieguez-Uribeondo J."/>
            <person name="Young S.K."/>
            <person name="Zeng Q."/>
            <person name="Gargeya S."/>
            <person name="Fitzgerald M."/>
            <person name="Abouelleil A."/>
            <person name="Alvarado L."/>
            <person name="Chapman S.B."/>
            <person name="Gainer-Dewar J."/>
            <person name="Goldberg J."/>
            <person name="Griggs A."/>
            <person name="Gujja S."/>
            <person name="Hansen M."/>
            <person name="Howarth C."/>
            <person name="Imamovic A."/>
            <person name="Ireland A."/>
            <person name="Larimer J."/>
            <person name="McCowan C."/>
            <person name="Murphy C."/>
            <person name="Pearson M."/>
            <person name="Poon T.W."/>
            <person name="Priest M."/>
            <person name="Roberts A."/>
            <person name="Saif S."/>
            <person name="Shea T."/>
            <person name="Sykes S."/>
            <person name="Wortman J."/>
            <person name="Nusbaum C."/>
            <person name="Birren B."/>
        </authorList>
    </citation>
    <scope>NUCLEOTIDE SEQUENCE [LARGE SCALE GENOMIC DNA]</scope>
    <source>
        <strain evidence="6">NJM9701</strain>
    </source>
</reference>
<accession>A0A024U9J8</accession>
<dbReference type="STRING" id="157072.A0A024U9J8"/>
<dbReference type="PROSITE" id="PS51297">
    <property type="entry name" value="K_BOX"/>
    <property type="match status" value="1"/>
</dbReference>
<dbReference type="InterPro" id="IPR035979">
    <property type="entry name" value="RBD_domain_sf"/>
</dbReference>
<dbReference type="GO" id="GO:0006511">
    <property type="term" value="P:ubiquitin-dependent protein catabolic process"/>
    <property type="evidence" value="ECO:0007669"/>
    <property type="project" value="TreeGrafter"/>
</dbReference>
<feature type="region of interest" description="Disordered" evidence="3">
    <location>
        <begin position="590"/>
        <end position="633"/>
    </location>
</feature>
<dbReference type="InterPro" id="IPR013083">
    <property type="entry name" value="Znf_RING/FYVE/PHD"/>
</dbReference>
<dbReference type="PROSITE" id="PS50089">
    <property type="entry name" value="ZF_RING_2"/>
    <property type="match status" value="1"/>
</dbReference>
<evidence type="ECO:0000259" key="5">
    <source>
        <dbReference type="PROSITE" id="PS51297"/>
    </source>
</evidence>
<dbReference type="Gene3D" id="3.30.40.10">
    <property type="entry name" value="Zinc/RING finger domain, C3HC4 (zinc finger)"/>
    <property type="match status" value="1"/>
</dbReference>
<dbReference type="CDD" id="cd16649">
    <property type="entry name" value="mRING-HC-C3HC5_CGRF1-like"/>
    <property type="match status" value="1"/>
</dbReference>
<feature type="region of interest" description="Disordered" evidence="3">
    <location>
        <begin position="879"/>
        <end position="901"/>
    </location>
</feature>
<keyword evidence="2" id="KW-0175">Coiled coil</keyword>
<dbReference type="SUPFAM" id="SSF57850">
    <property type="entry name" value="RING/U-box"/>
    <property type="match status" value="1"/>
</dbReference>
<feature type="region of interest" description="Disordered" evidence="3">
    <location>
        <begin position="535"/>
        <end position="556"/>
    </location>
</feature>
<organism evidence="6">
    <name type="scientific">Aphanomyces invadans</name>
    <dbReference type="NCBI Taxonomy" id="157072"/>
    <lineage>
        <taxon>Eukaryota</taxon>
        <taxon>Sar</taxon>
        <taxon>Stramenopiles</taxon>
        <taxon>Oomycota</taxon>
        <taxon>Saprolegniomycetes</taxon>
        <taxon>Saprolegniales</taxon>
        <taxon>Verrucalvaceae</taxon>
        <taxon>Aphanomyces</taxon>
    </lineage>
</organism>
<evidence type="ECO:0008006" key="7">
    <source>
        <dbReference type="Google" id="ProtNLM"/>
    </source>
</evidence>
<feature type="region of interest" description="Disordered" evidence="3">
    <location>
        <begin position="413"/>
        <end position="467"/>
    </location>
</feature>
<evidence type="ECO:0000256" key="2">
    <source>
        <dbReference type="SAM" id="Coils"/>
    </source>
</evidence>
<feature type="compositionally biased region" description="Acidic residues" evidence="3">
    <location>
        <begin position="442"/>
        <end position="461"/>
    </location>
</feature>
<protein>
    <recommendedName>
        <fullName evidence="7">RING-type domain-containing protein</fullName>
    </recommendedName>
</protein>
<dbReference type="SUPFAM" id="SSF54928">
    <property type="entry name" value="RNA-binding domain, RBD"/>
    <property type="match status" value="1"/>
</dbReference>
<dbReference type="GO" id="GO:0003676">
    <property type="term" value="F:nucleic acid binding"/>
    <property type="evidence" value="ECO:0007669"/>
    <property type="project" value="InterPro"/>
</dbReference>
<dbReference type="OrthoDB" id="1711136at2759"/>
<dbReference type="InterPro" id="IPR001841">
    <property type="entry name" value="Znf_RING"/>
</dbReference>
<keyword evidence="1" id="KW-0863">Zinc-finger</keyword>
<dbReference type="Pfam" id="PF13920">
    <property type="entry name" value="zf-C3HC4_3"/>
    <property type="match status" value="1"/>
</dbReference>
<dbReference type="AlphaFoldDB" id="A0A024U9J8"/>
<feature type="domain" description="K-box" evidence="5">
    <location>
        <begin position="960"/>
        <end position="1068"/>
    </location>
</feature>
<dbReference type="GO" id="GO:0016567">
    <property type="term" value="P:protein ubiquitination"/>
    <property type="evidence" value="ECO:0007669"/>
    <property type="project" value="TreeGrafter"/>
</dbReference>
<sequence>MVEMPPTTTHAVAFTCASKASQRQMLRRERSNGRTTSTDESVNESTNPFDCIKQILPAALDPYEQKRVFASRMARTAQRNRSHHRDERRPYGVQCVDNNVPLAIYDVDHGDKTTLSTAVETSTVAYSAAFKSRTNRFASTPAYKLGSFASVVKEPYANPEDMGPGTYRLRMHTLRIKDIQGENYTYASHTARFDTPRLYMESSPIKKSEASTLGKPAGCAATMSQTPRFRSDTAFPENYASSKTQRIFYPPDVVYEKPSILRNTIQESVATSTIKYGAMSSNADRLMSTAAMVHNIPGAPKLHAATTEALGPGSYKNSTQFARKEATKLNGFTSLLPSEHTKDRFGMKLNKNTGFVEARLNVAKTATASSAKVAGKGGGVDAIFGMDLAEAGGDGIDFDYLMALIRNATGPYDKDSHVDPETPLPPQPQAPMGISLDPRFDCEDDDDDDNYDESDSCEEGEIDFHPSDGMQGQMPIWALSDCPDTPHLSLREANREDGSVDVTPAINITQAPFFLHPLSPDCLSPQTQFNRILGPGAPVSSFEPRPPARRRHSFTAKSRPVPALPLVRRIGHHVPPTSNNVHAAIFSDESDDENDMHNTTLSSISSDLNFHDLDGDGHTDQIEDEPPSSGQQTTIPQLLLPHLVALGFDASITLSALQTSYGHYQTQSRDNNRSDGENLDEHVLLFAELVKCVVDRHHGTAPVDNQGVAEPESRASLPTTHTTLHKLQHIMQPIQPDTTFPWPVFDMAQYEFGTSRPGTSFGCVVVVVNLPKVDKDMVVDAIHQLLLVHLFAMVSIPLQVILPLGPNGMTMKGHGFVEFQNRQQATLAARTLDGFRWSLTEPPIRSMLFREYHGSTSNVKDGQDDTNDMTLHAMDLISEADDDGDDGAGPDNQHHHTHHLTQRNEQLEYLIHYVEQDRDAILLENEDLKCMLDKYRMREHEQEEALHSLTGLRKRIQVNELKYREHVRRMRENERVIESLQRRMNELTGNTQALHALSVPELRDLEDALDTALYKARAVKEQKIVEQRQALDRQVEVQQELKLCVICLAAEKTILCLPCRHVCMCEPCSTHSEVTRCPICRLDIAERMVIFA</sequence>
<feature type="coiled-coil region" evidence="2">
    <location>
        <begin position="963"/>
        <end position="1022"/>
    </location>
</feature>
<evidence type="ECO:0000259" key="4">
    <source>
        <dbReference type="PROSITE" id="PS50089"/>
    </source>
</evidence>
<dbReference type="GO" id="GO:0005634">
    <property type="term" value="C:nucleus"/>
    <property type="evidence" value="ECO:0007669"/>
    <property type="project" value="InterPro"/>
</dbReference>
<evidence type="ECO:0000313" key="6">
    <source>
        <dbReference type="EMBL" id="ETW03106.1"/>
    </source>
</evidence>
<feature type="compositionally biased region" description="Basic and acidic residues" evidence="3">
    <location>
        <begin position="609"/>
        <end position="621"/>
    </location>
</feature>
<evidence type="ECO:0000256" key="1">
    <source>
        <dbReference type="PROSITE-ProRule" id="PRU00175"/>
    </source>
</evidence>
<dbReference type="RefSeq" id="XP_008868490.1">
    <property type="nucleotide sequence ID" value="XM_008870268.1"/>
</dbReference>
<dbReference type="PANTHER" id="PTHR22696">
    <property type="entry name" value="E3 UBIQUITIN-PROTEIN LIGASE RNF26"/>
    <property type="match status" value="1"/>
</dbReference>
<dbReference type="PANTHER" id="PTHR22696:SF1">
    <property type="entry name" value="E3 UBIQUITIN-PROTEIN LIGASE RNF26"/>
    <property type="match status" value="1"/>
</dbReference>
<keyword evidence="1" id="KW-0862">Zinc</keyword>
<feature type="compositionally biased region" description="Polar residues" evidence="3">
    <location>
        <begin position="597"/>
        <end position="608"/>
    </location>
</feature>
<feature type="compositionally biased region" description="Acidic residues" evidence="3">
    <location>
        <begin position="879"/>
        <end position="888"/>
    </location>
</feature>